<dbReference type="Gene3D" id="3.30.1350.10">
    <property type="entry name" value="Thionin-like"/>
    <property type="match status" value="2"/>
</dbReference>
<dbReference type="Pfam" id="PF00321">
    <property type="entry name" value="Thionin"/>
    <property type="match status" value="2"/>
</dbReference>
<evidence type="ECO:0000256" key="7">
    <source>
        <dbReference type="SAM" id="SignalP"/>
    </source>
</evidence>
<dbReference type="PRINTS" id="PR00287">
    <property type="entry name" value="THIONIN"/>
</dbReference>
<comment type="similarity">
    <text evidence="2">Belongs to the plant thionin (TC 1.C.44) family.</text>
</comment>
<accession>R0GYM0</accession>
<dbReference type="eggNOG" id="ENOG502SUEZ">
    <property type="taxonomic scope" value="Eukaryota"/>
</dbReference>
<dbReference type="InterPro" id="IPR001010">
    <property type="entry name" value="Thionin"/>
</dbReference>
<keyword evidence="7" id="KW-0732">Signal</keyword>
<dbReference type="GO" id="GO:0006952">
    <property type="term" value="P:defense response"/>
    <property type="evidence" value="ECO:0007669"/>
    <property type="project" value="UniProtKB-KW"/>
</dbReference>
<dbReference type="SUPFAM" id="SSF57429">
    <property type="entry name" value="Crambin-like"/>
    <property type="match status" value="2"/>
</dbReference>
<organism evidence="8 9">
    <name type="scientific">Capsella rubella</name>
    <dbReference type="NCBI Taxonomy" id="81985"/>
    <lineage>
        <taxon>Eukaryota</taxon>
        <taxon>Viridiplantae</taxon>
        <taxon>Streptophyta</taxon>
        <taxon>Embryophyta</taxon>
        <taxon>Tracheophyta</taxon>
        <taxon>Spermatophyta</taxon>
        <taxon>Magnoliopsida</taxon>
        <taxon>eudicotyledons</taxon>
        <taxon>Gunneridae</taxon>
        <taxon>Pentapetalae</taxon>
        <taxon>rosids</taxon>
        <taxon>malvids</taxon>
        <taxon>Brassicales</taxon>
        <taxon>Brassicaceae</taxon>
        <taxon>Camelineae</taxon>
        <taxon>Capsella</taxon>
    </lineage>
</organism>
<dbReference type="FunFam" id="3.30.1350.10:FF:000001">
    <property type="entry name" value="Hellethionin-D"/>
    <property type="match status" value="1"/>
</dbReference>
<evidence type="ECO:0000256" key="4">
    <source>
        <dbReference type="ARBA" id="ARBA00022656"/>
    </source>
</evidence>
<keyword evidence="3" id="KW-0964">Secreted</keyword>
<dbReference type="PANTHER" id="PTHR33920:SF2">
    <property type="entry name" value="THIONIN-2.1-RELATED"/>
    <property type="match status" value="1"/>
</dbReference>
<evidence type="ECO:0008006" key="10">
    <source>
        <dbReference type="Google" id="ProtNLM"/>
    </source>
</evidence>
<dbReference type="InterPro" id="IPR036391">
    <property type="entry name" value="Thionin-like_sf"/>
</dbReference>
<comment type="subcellular location">
    <subcellularLocation>
        <location evidence="1">Secreted</location>
    </subcellularLocation>
</comment>
<keyword evidence="6" id="KW-1015">Disulfide bond</keyword>
<dbReference type="EMBL" id="KB870811">
    <property type="protein sequence ID" value="EOA17410.1"/>
    <property type="molecule type" value="Genomic_DNA"/>
</dbReference>
<evidence type="ECO:0000256" key="6">
    <source>
        <dbReference type="ARBA" id="ARBA00023157"/>
    </source>
</evidence>
<feature type="signal peptide" evidence="7">
    <location>
        <begin position="1"/>
        <end position="18"/>
    </location>
</feature>
<proteinExistence type="inferred from homology"/>
<evidence type="ECO:0000313" key="9">
    <source>
        <dbReference type="Proteomes" id="UP000029121"/>
    </source>
</evidence>
<keyword evidence="4" id="KW-0800">Toxin</keyword>
<dbReference type="GO" id="GO:0005576">
    <property type="term" value="C:extracellular region"/>
    <property type="evidence" value="ECO:0007669"/>
    <property type="project" value="UniProtKB-SubCell"/>
</dbReference>
<keyword evidence="9" id="KW-1185">Reference proteome</keyword>
<keyword evidence="5" id="KW-0611">Plant defense</keyword>
<dbReference type="AlphaFoldDB" id="R0GYM0"/>
<feature type="chain" id="PRO_5004342274" description="Acidic protein" evidence="7">
    <location>
        <begin position="19"/>
        <end position="215"/>
    </location>
</feature>
<sequence length="215" mass="23107">MEGKTVILSVLIVSLVMAQIQVEGKSCCPNTSARSCYNLCIIAEADQLVFNRALFHQYHFINTTLYNSPHIHFAFKQLINRKMEGKTMILGLLIVSLVMAQIQVEAKSCCPNTTARNCYNVCRLPGTPRPTCASLCGCKIVEGPTCPPGPRDILENSGDAFNEYCKLGCASSVCGALTTLQNSDANEVVNGAAVQCTKACSELCTKGSSNAVETV</sequence>
<evidence type="ECO:0000256" key="5">
    <source>
        <dbReference type="ARBA" id="ARBA00022821"/>
    </source>
</evidence>
<reference evidence="9" key="1">
    <citation type="journal article" date="2013" name="Nat. Genet.">
        <title>The Capsella rubella genome and the genomic consequences of rapid mating system evolution.</title>
        <authorList>
            <person name="Slotte T."/>
            <person name="Hazzouri K.M."/>
            <person name="Agren J.A."/>
            <person name="Koenig D."/>
            <person name="Maumus F."/>
            <person name="Guo Y.L."/>
            <person name="Steige K."/>
            <person name="Platts A.E."/>
            <person name="Escobar J.S."/>
            <person name="Newman L.K."/>
            <person name="Wang W."/>
            <person name="Mandakova T."/>
            <person name="Vello E."/>
            <person name="Smith L.M."/>
            <person name="Henz S.R."/>
            <person name="Steffen J."/>
            <person name="Takuno S."/>
            <person name="Brandvain Y."/>
            <person name="Coop G."/>
            <person name="Andolfatto P."/>
            <person name="Hu T.T."/>
            <person name="Blanchette M."/>
            <person name="Clark R.M."/>
            <person name="Quesneville H."/>
            <person name="Nordborg M."/>
            <person name="Gaut B.S."/>
            <person name="Lysak M.A."/>
            <person name="Jenkins J."/>
            <person name="Grimwood J."/>
            <person name="Chapman J."/>
            <person name="Prochnik S."/>
            <person name="Shu S."/>
            <person name="Rokhsar D."/>
            <person name="Schmutz J."/>
            <person name="Weigel D."/>
            <person name="Wright S.I."/>
        </authorList>
    </citation>
    <scope>NUCLEOTIDE SEQUENCE [LARGE SCALE GENOMIC DNA]</scope>
    <source>
        <strain evidence="9">cv. Monte Gargano</strain>
    </source>
</reference>
<dbReference type="Proteomes" id="UP000029121">
    <property type="component" value="Unassembled WGS sequence"/>
</dbReference>
<dbReference type="GO" id="GO:0090729">
    <property type="term" value="F:toxin activity"/>
    <property type="evidence" value="ECO:0007669"/>
    <property type="project" value="UniProtKB-KW"/>
</dbReference>
<evidence type="ECO:0000256" key="3">
    <source>
        <dbReference type="ARBA" id="ARBA00022525"/>
    </source>
</evidence>
<dbReference type="PROSITE" id="PS00271">
    <property type="entry name" value="THIONIN"/>
    <property type="match status" value="1"/>
</dbReference>
<protein>
    <recommendedName>
        <fullName evidence="10">Acidic protein</fullName>
    </recommendedName>
</protein>
<gene>
    <name evidence="8" type="ORF">CARUB_v10005712mg</name>
</gene>
<dbReference type="PANTHER" id="PTHR33920">
    <property type="entry name" value="THIONIN-2.1-RELATED"/>
    <property type="match status" value="1"/>
</dbReference>
<evidence type="ECO:0000256" key="2">
    <source>
        <dbReference type="ARBA" id="ARBA00009872"/>
    </source>
</evidence>
<evidence type="ECO:0000256" key="1">
    <source>
        <dbReference type="ARBA" id="ARBA00004613"/>
    </source>
</evidence>
<name>R0GYM0_9BRAS</name>
<evidence type="ECO:0000313" key="8">
    <source>
        <dbReference type="EMBL" id="EOA17410.1"/>
    </source>
</evidence>